<evidence type="ECO:0000313" key="1">
    <source>
        <dbReference type="EMBL" id="RYR36831.1"/>
    </source>
</evidence>
<evidence type="ECO:0000313" key="2">
    <source>
        <dbReference type="Proteomes" id="UP000289738"/>
    </source>
</evidence>
<proteinExistence type="predicted"/>
<dbReference type="Proteomes" id="UP000289738">
    <property type="component" value="Chromosome A09"/>
</dbReference>
<comment type="caution">
    <text evidence="1">The sequence shown here is derived from an EMBL/GenBank/DDBJ whole genome shotgun (WGS) entry which is preliminary data.</text>
</comment>
<dbReference type="EMBL" id="SDMP01000009">
    <property type="protein sequence ID" value="RYR36831.1"/>
    <property type="molecule type" value="Genomic_DNA"/>
</dbReference>
<keyword evidence="2" id="KW-1185">Reference proteome</keyword>
<reference evidence="1 2" key="1">
    <citation type="submission" date="2019-01" db="EMBL/GenBank/DDBJ databases">
        <title>Sequencing of cultivated peanut Arachis hypogaea provides insights into genome evolution and oil improvement.</title>
        <authorList>
            <person name="Chen X."/>
        </authorList>
    </citation>
    <scope>NUCLEOTIDE SEQUENCE [LARGE SCALE GENOMIC DNA]</scope>
    <source>
        <strain evidence="2">cv. Fuhuasheng</strain>
        <tissue evidence="1">Leaves</tissue>
    </source>
</reference>
<organism evidence="1 2">
    <name type="scientific">Arachis hypogaea</name>
    <name type="common">Peanut</name>
    <dbReference type="NCBI Taxonomy" id="3818"/>
    <lineage>
        <taxon>Eukaryota</taxon>
        <taxon>Viridiplantae</taxon>
        <taxon>Streptophyta</taxon>
        <taxon>Embryophyta</taxon>
        <taxon>Tracheophyta</taxon>
        <taxon>Spermatophyta</taxon>
        <taxon>Magnoliopsida</taxon>
        <taxon>eudicotyledons</taxon>
        <taxon>Gunneridae</taxon>
        <taxon>Pentapetalae</taxon>
        <taxon>rosids</taxon>
        <taxon>fabids</taxon>
        <taxon>Fabales</taxon>
        <taxon>Fabaceae</taxon>
        <taxon>Papilionoideae</taxon>
        <taxon>50 kb inversion clade</taxon>
        <taxon>dalbergioids sensu lato</taxon>
        <taxon>Dalbergieae</taxon>
        <taxon>Pterocarpus clade</taxon>
        <taxon>Arachis</taxon>
    </lineage>
</organism>
<sequence length="134" mass="14667">MRACLLGLNIELLGSPALYSSEDCEGLGKDVTSSCANWRDVVFYSQDATRGLAKGVMSSCANSRDVELKDFENKRIGELKVIKVFRTCIHYSSDKVESGRNVIFILAELFDKFLHGSTLDECYSAIAVVAGLSS</sequence>
<accession>A0A445BDY3</accession>
<protein>
    <submittedName>
        <fullName evidence="1">Uncharacterized protein</fullName>
    </submittedName>
</protein>
<dbReference type="AlphaFoldDB" id="A0A445BDY3"/>
<gene>
    <name evidence="1" type="ORF">Ahy_A09g041785</name>
</gene>
<name>A0A445BDY3_ARAHY</name>